<dbReference type="AlphaFoldDB" id="A0AA39Q6X6"/>
<accession>A0AA39Q6X6</accession>
<comment type="caution">
    <text evidence="2">The sequence shown here is derived from an EMBL/GenBank/DDBJ whole genome shotgun (WGS) entry which is preliminary data.</text>
</comment>
<evidence type="ECO:0000313" key="3">
    <source>
        <dbReference type="Proteomes" id="UP001175228"/>
    </source>
</evidence>
<dbReference type="Proteomes" id="UP001175228">
    <property type="component" value="Unassembled WGS sequence"/>
</dbReference>
<protein>
    <submittedName>
        <fullName evidence="2">Uncharacterized protein</fullName>
    </submittedName>
</protein>
<dbReference type="EMBL" id="JAUEPU010000016">
    <property type="protein sequence ID" value="KAK0496028.1"/>
    <property type="molecule type" value="Genomic_DNA"/>
</dbReference>
<feature type="signal peptide" evidence="1">
    <location>
        <begin position="1"/>
        <end position="20"/>
    </location>
</feature>
<evidence type="ECO:0000256" key="1">
    <source>
        <dbReference type="SAM" id="SignalP"/>
    </source>
</evidence>
<feature type="chain" id="PRO_5041411497" evidence="1">
    <location>
        <begin position="21"/>
        <end position="120"/>
    </location>
</feature>
<keyword evidence="3" id="KW-1185">Reference proteome</keyword>
<evidence type="ECO:0000313" key="2">
    <source>
        <dbReference type="EMBL" id="KAK0496028.1"/>
    </source>
</evidence>
<organism evidence="2 3">
    <name type="scientific">Armillaria luteobubalina</name>
    <dbReference type="NCBI Taxonomy" id="153913"/>
    <lineage>
        <taxon>Eukaryota</taxon>
        <taxon>Fungi</taxon>
        <taxon>Dikarya</taxon>
        <taxon>Basidiomycota</taxon>
        <taxon>Agaricomycotina</taxon>
        <taxon>Agaricomycetes</taxon>
        <taxon>Agaricomycetidae</taxon>
        <taxon>Agaricales</taxon>
        <taxon>Marasmiineae</taxon>
        <taxon>Physalacriaceae</taxon>
        <taxon>Armillaria</taxon>
    </lineage>
</organism>
<keyword evidence="1" id="KW-0732">Signal</keyword>
<sequence length="120" mass="12586">MTPTPATSLVLLLLCPPTTGAPDNQGEQGQHLPPILNGPMPGLTTHGQHSPMMLNIGVLMQGLVPLSNDEALFIQSTEDIGCRFSLHPCLSVLQLALVKVLILISKPAPVIGGSESKCCI</sequence>
<reference evidence="2" key="1">
    <citation type="submission" date="2023-06" db="EMBL/GenBank/DDBJ databases">
        <authorList>
            <consortium name="Lawrence Berkeley National Laboratory"/>
            <person name="Ahrendt S."/>
            <person name="Sahu N."/>
            <person name="Indic B."/>
            <person name="Wong-Bajracharya J."/>
            <person name="Merenyi Z."/>
            <person name="Ke H.-M."/>
            <person name="Monk M."/>
            <person name="Kocsube S."/>
            <person name="Drula E."/>
            <person name="Lipzen A."/>
            <person name="Balint B."/>
            <person name="Henrissat B."/>
            <person name="Andreopoulos B."/>
            <person name="Martin F.M."/>
            <person name="Harder C.B."/>
            <person name="Rigling D."/>
            <person name="Ford K.L."/>
            <person name="Foster G.D."/>
            <person name="Pangilinan J."/>
            <person name="Papanicolaou A."/>
            <person name="Barry K."/>
            <person name="LaButti K."/>
            <person name="Viragh M."/>
            <person name="Koriabine M."/>
            <person name="Yan M."/>
            <person name="Riley R."/>
            <person name="Champramary S."/>
            <person name="Plett K.L."/>
            <person name="Tsai I.J."/>
            <person name="Slot J."/>
            <person name="Sipos G."/>
            <person name="Plett J."/>
            <person name="Nagy L.G."/>
            <person name="Grigoriev I.V."/>
        </authorList>
    </citation>
    <scope>NUCLEOTIDE SEQUENCE</scope>
    <source>
        <strain evidence="2">HWK02</strain>
    </source>
</reference>
<gene>
    <name evidence="2" type="ORF">EDD18DRAFT_1105925</name>
</gene>
<name>A0AA39Q6X6_9AGAR</name>
<proteinExistence type="predicted"/>